<evidence type="ECO:0000313" key="5">
    <source>
        <dbReference type="EMBL" id="GLR46691.1"/>
    </source>
</evidence>
<dbReference type="Proteomes" id="UP001156703">
    <property type="component" value="Unassembled WGS sequence"/>
</dbReference>
<gene>
    <name evidence="5" type="ORF">GCM10007925_04020</name>
</gene>
<dbReference type="PANTHER" id="PTHR44688">
    <property type="entry name" value="DNA-BINDING TRANSCRIPTIONAL ACTIVATOR DEVR_DOSR"/>
    <property type="match status" value="1"/>
</dbReference>
<dbReference type="InterPro" id="IPR000792">
    <property type="entry name" value="Tscrpt_reg_LuxR_C"/>
</dbReference>
<accession>A0ABQ5Z585</accession>
<keyword evidence="3" id="KW-0804">Transcription</keyword>
<reference evidence="6" key="1">
    <citation type="journal article" date="2019" name="Int. J. Syst. Evol. Microbiol.">
        <title>The Global Catalogue of Microorganisms (GCM) 10K type strain sequencing project: providing services to taxonomists for standard genome sequencing and annotation.</title>
        <authorList>
            <consortium name="The Broad Institute Genomics Platform"/>
            <consortium name="The Broad Institute Genome Sequencing Center for Infectious Disease"/>
            <person name="Wu L."/>
            <person name="Ma J."/>
        </authorList>
    </citation>
    <scope>NUCLEOTIDE SEQUENCE [LARGE SCALE GENOMIC DNA]</scope>
    <source>
        <strain evidence="6">NBRC 102146</strain>
    </source>
</reference>
<comment type="caution">
    <text evidence="5">The sequence shown here is derived from an EMBL/GenBank/DDBJ whole genome shotgun (WGS) entry which is preliminary data.</text>
</comment>
<dbReference type="SUPFAM" id="SSF46894">
    <property type="entry name" value="C-terminal effector domain of the bipartite response regulators"/>
    <property type="match status" value="1"/>
</dbReference>
<dbReference type="Pfam" id="PF00196">
    <property type="entry name" value="GerE"/>
    <property type="match status" value="1"/>
</dbReference>
<proteinExistence type="predicted"/>
<evidence type="ECO:0000256" key="3">
    <source>
        <dbReference type="ARBA" id="ARBA00023163"/>
    </source>
</evidence>
<dbReference type="PANTHER" id="PTHR44688:SF16">
    <property type="entry name" value="DNA-BINDING TRANSCRIPTIONAL ACTIVATOR DEVR_DOSR"/>
    <property type="match status" value="1"/>
</dbReference>
<keyword evidence="2" id="KW-0238">DNA-binding</keyword>
<dbReference type="CDD" id="cd06170">
    <property type="entry name" value="LuxR_C_like"/>
    <property type="match status" value="1"/>
</dbReference>
<evidence type="ECO:0000259" key="4">
    <source>
        <dbReference type="PROSITE" id="PS50043"/>
    </source>
</evidence>
<keyword evidence="6" id="KW-1185">Reference proteome</keyword>
<dbReference type="PROSITE" id="PS50043">
    <property type="entry name" value="HTH_LUXR_2"/>
    <property type="match status" value="1"/>
</dbReference>
<evidence type="ECO:0000256" key="1">
    <source>
        <dbReference type="ARBA" id="ARBA00023015"/>
    </source>
</evidence>
<dbReference type="PRINTS" id="PR00038">
    <property type="entry name" value="HTHLUXR"/>
</dbReference>
<dbReference type="RefSeq" id="WP_156956989.1">
    <property type="nucleotide sequence ID" value="NZ_BSOO01000003.1"/>
</dbReference>
<protein>
    <recommendedName>
        <fullName evidence="4">HTH luxR-type domain-containing protein</fullName>
    </recommendedName>
</protein>
<keyword evidence="1" id="KW-0805">Transcription regulation</keyword>
<dbReference type="Gene3D" id="1.10.10.10">
    <property type="entry name" value="Winged helix-like DNA-binding domain superfamily/Winged helix DNA-binding domain"/>
    <property type="match status" value="1"/>
</dbReference>
<dbReference type="InterPro" id="IPR016032">
    <property type="entry name" value="Sig_transdc_resp-reg_C-effctor"/>
</dbReference>
<dbReference type="SMART" id="SM00421">
    <property type="entry name" value="HTH_LUXR"/>
    <property type="match status" value="1"/>
</dbReference>
<sequence length="109" mass="11555">MIVEFDPGTGAGSDGRGVPLPFPLAPGFHRSPGPCEPAGAKARILSPRERMVIELLADGLRVSRIADQMGISEPTVALHLSNCRRKLRAATTPQAVARALLYGEITVRG</sequence>
<organism evidence="5 6">
    <name type="scientific">Sphingomonas astaxanthinifaciens DSM 22298</name>
    <dbReference type="NCBI Taxonomy" id="1123267"/>
    <lineage>
        <taxon>Bacteria</taxon>
        <taxon>Pseudomonadati</taxon>
        <taxon>Pseudomonadota</taxon>
        <taxon>Alphaproteobacteria</taxon>
        <taxon>Sphingomonadales</taxon>
        <taxon>Sphingomonadaceae</taxon>
        <taxon>Sphingomonas</taxon>
    </lineage>
</organism>
<evidence type="ECO:0000313" key="6">
    <source>
        <dbReference type="Proteomes" id="UP001156703"/>
    </source>
</evidence>
<feature type="domain" description="HTH luxR-type" evidence="4">
    <location>
        <begin position="38"/>
        <end position="103"/>
    </location>
</feature>
<name>A0ABQ5Z585_9SPHN</name>
<dbReference type="InterPro" id="IPR036388">
    <property type="entry name" value="WH-like_DNA-bd_sf"/>
</dbReference>
<evidence type="ECO:0000256" key="2">
    <source>
        <dbReference type="ARBA" id="ARBA00023125"/>
    </source>
</evidence>
<dbReference type="EMBL" id="BSOO01000003">
    <property type="protein sequence ID" value="GLR46691.1"/>
    <property type="molecule type" value="Genomic_DNA"/>
</dbReference>